<proteinExistence type="predicted"/>
<feature type="chain" id="PRO_5046964753" evidence="2">
    <location>
        <begin position="24"/>
        <end position="73"/>
    </location>
</feature>
<dbReference type="EMBL" id="CATNWA010006325">
    <property type="protein sequence ID" value="CAI9551875.1"/>
    <property type="molecule type" value="Genomic_DNA"/>
</dbReference>
<evidence type="ECO:0000313" key="4">
    <source>
        <dbReference type="Proteomes" id="UP001162483"/>
    </source>
</evidence>
<protein>
    <submittedName>
        <fullName evidence="3">Uncharacterized protein</fullName>
    </submittedName>
</protein>
<reference evidence="3" key="1">
    <citation type="submission" date="2023-05" db="EMBL/GenBank/DDBJ databases">
        <authorList>
            <person name="Stuckert A."/>
        </authorList>
    </citation>
    <scope>NUCLEOTIDE SEQUENCE</scope>
</reference>
<comment type="caution">
    <text evidence="3">The sequence shown here is derived from an EMBL/GenBank/DDBJ whole genome shotgun (WGS) entry which is preliminary data.</text>
</comment>
<feature type="compositionally biased region" description="Basic and acidic residues" evidence="1">
    <location>
        <begin position="33"/>
        <end position="45"/>
    </location>
</feature>
<evidence type="ECO:0000313" key="3">
    <source>
        <dbReference type="EMBL" id="CAI9551875.1"/>
    </source>
</evidence>
<keyword evidence="4" id="KW-1185">Reference proteome</keyword>
<sequence>MKSPILGPIYLGAASVLIAQVCAGLLGKPGHDSGLHPGKLSREGYHPAGGFQPGRQEGLCRGVRVEARLAVAS</sequence>
<accession>A0ABN9BVX9</accession>
<feature type="region of interest" description="Disordered" evidence="1">
    <location>
        <begin position="33"/>
        <end position="53"/>
    </location>
</feature>
<name>A0ABN9BVX9_9NEOB</name>
<evidence type="ECO:0000256" key="1">
    <source>
        <dbReference type="SAM" id="MobiDB-lite"/>
    </source>
</evidence>
<dbReference type="Proteomes" id="UP001162483">
    <property type="component" value="Unassembled WGS sequence"/>
</dbReference>
<organism evidence="3 4">
    <name type="scientific">Staurois parvus</name>
    <dbReference type="NCBI Taxonomy" id="386267"/>
    <lineage>
        <taxon>Eukaryota</taxon>
        <taxon>Metazoa</taxon>
        <taxon>Chordata</taxon>
        <taxon>Craniata</taxon>
        <taxon>Vertebrata</taxon>
        <taxon>Euteleostomi</taxon>
        <taxon>Amphibia</taxon>
        <taxon>Batrachia</taxon>
        <taxon>Anura</taxon>
        <taxon>Neobatrachia</taxon>
        <taxon>Ranoidea</taxon>
        <taxon>Ranidae</taxon>
        <taxon>Staurois</taxon>
    </lineage>
</organism>
<feature type="signal peptide" evidence="2">
    <location>
        <begin position="1"/>
        <end position="23"/>
    </location>
</feature>
<feature type="non-terminal residue" evidence="3">
    <location>
        <position position="73"/>
    </location>
</feature>
<evidence type="ECO:0000256" key="2">
    <source>
        <dbReference type="SAM" id="SignalP"/>
    </source>
</evidence>
<gene>
    <name evidence="3" type="ORF">SPARVUS_LOCUS3802441</name>
</gene>
<keyword evidence="2" id="KW-0732">Signal</keyword>